<feature type="region of interest" description="Disordered" evidence="1">
    <location>
        <begin position="1"/>
        <end position="62"/>
    </location>
</feature>
<organism evidence="3">
    <name type="scientific">Dichomitus squalens</name>
    <dbReference type="NCBI Taxonomy" id="114155"/>
    <lineage>
        <taxon>Eukaryota</taxon>
        <taxon>Fungi</taxon>
        <taxon>Dikarya</taxon>
        <taxon>Basidiomycota</taxon>
        <taxon>Agaricomycotina</taxon>
        <taxon>Agaricomycetes</taxon>
        <taxon>Polyporales</taxon>
        <taxon>Polyporaceae</taxon>
        <taxon>Dichomitus</taxon>
    </lineage>
</organism>
<evidence type="ECO:0000313" key="3">
    <source>
        <dbReference type="EMBL" id="TBU22454.1"/>
    </source>
</evidence>
<gene>
    <name evidence="3" type="ORF">BD311DRAFT_800470</name>
</gene>
<dbReference type="EMBL" id="ML143541">
    <property type="protein sequence ID" value="TBU22454.1"/>
    <property type="molecule type" value="Genomic_DNA"/>
</dbReference>
<evidence type="ECO:0000256" key="1">
    <source>
        <dbReference type="SAM" id="MobiDB-lite"/>
    </source>
</evidence>
<feature type="region of interest" description="Disordered" evidence="1">
    <location>
        <begin position="338"/>
        <end position="377"/>
    </location>
</feature>
<dbReference type="InterPro" id="IPR055754">
    <property type="entry name" value="DUF7330"/>
</dbReference>
<sequence>MIVNNPDAPEHMKAFSPVSEKSSQQDAERALPPPPPYSPHAGPSRVSQPAPNVPAIPSGPTSVFQPLTTQTVNHFELFSKHDAIAGTFVVDPALPSPMANLSRNLRRKPDSVWGKTRGRKNKRQHEVNASFQTRHGRINLDLAISSKEAGQATPFPGDKLPTRVYVSTHHGRVSVNVHEVQPSRSLDLQVESRHGRINLLLPPTFDGPLVVQARSLGAVQFLPHFAARARTVRGKDRETVVLVSSPFSSQSASTLAIEAKQLGELAGPGSDRCLVRTRHGKITIGISGLDKIEEPLEGSNLFEKVGRFFETQGRAFGQYMETQARLIEKRAQEWAGNVNTGNEYHDGKGPEVPGRFPYERYESASQAGGRSAAAGKQ</sequence>
<protein>
    <recommendedName>
        <fullName evidence="2">DUF7330 domain-containing protein</fullName>
    </recommendedName>
</protein>
<reference evidence="3" key="1">
    <citation type="submission" date="2019-01" db="EMBL/GenBank/DDBJ databases">
        <title>Draft genome sequences of three monokaryotic isolates of the white-rot basidiomycete fungus Dichomitus squalens.</title>
        <authorList>
            <consortium name="DOE Joint Genome Institute"/>
            <person name="Lopez S.C."/>
            <person name="Andreopoulos B."/>
            <person name="Pangilinan J."/>
            <person name="Lipzen A."/>
            <person name="Riley R."/>
            <person name="Ahrendt S."/>
            <person name="Ng V."/>
            <person name="Barry K."/>
            <person name="Daum C."/>
            <person name="Grigoriev I.V."/>
            <person name="Hilden K.S."/>
            <person name="Makela M.R."/>
            <person name="de Vries R.P."/>
        </authorList>
    </citation>
    <scope>NUCLEOTIDE SEQUENCE [LARGE SCALE GENOMIC DNA]</scope>
    <source>
        <strain evidence="3">OM18370.1</strain>
    </source>
</reference>
<feature type="compositionally biased region" description="Low complexity" evidence="1">
    <location>
        <begin position="363"/>
        <end position="377"/>
    </location>
</feature>
<feature type="domain" description="DUF7330" evidence="2">
    <location>
        <begin position="73"/>
        <end position="240"/>
    </location>
</feature>
<dbReference type="OrthoDB" id="2593559at2759"/>
<proteinExistence type="predicted"/>
<accession>A0A4Q9M638</accession>
<dbReference type="Proteomes" id="UP000292957">
    <property type="component" value="Unassembled WGS sequence"/>
</dbReference>
<evidence type="ECO:0000259" key="2">
    <source>
        <dbReference type="Pfam" id="PF24016"/>
    </source>
</evidence>
<dbReference type="AlphaFoldDB" id="A0A4Q9M638"/>
<name>A0A4Q9M638_9APHY</name>
<dbReference type="Pfam" id="PF24016">
    <property type="entry name" value="DUF7330"/>
    <property type="match status" value="1"/>
</dbReference>